<feature type="region of interest" description="Disordered" evidence="1">
    <location>
        <begin position="236"/>
        <end position="262"/>
    </location>
</feature>
<reference evidence="2 3" key="1">
    <citation type="submission" date="2019-03" db="EMBL/GenBank/DDBJ databases">
        <title>Genomic Encyclopedia of Type Strains, Phase IV (KMG-IV): sequencing the most valuable type-strain genomes for metagenomic binning, comparative biology and taxonomic classification.</title>
        <authorList>
            <person name="Goeker M."/>
        </authorList>
    </citation>
    <scope>NUCLEOTIDE SEQUENCE [LARGE SCALE GENOMIC DNA]</scope>
    <source>
        <strain evidence="2 3">DSM 45765</strain>
    </source>
</reference>
<evidence type="ECO:0000256" key="1">
    <source>
        <dbReference type="SAM" id="MobiDB-lite"/>
    </source>
</evidence>
<keyword evidence="3" id="KW-1185">Reference proteome</keyword>
<proteinExistence type="predicted"/>
<dbReference type="EMBL" id="SLXQ01000006">
    <property type="protein sequence ID" value="TCP52090.1"/>
    <property type="molecule type" value="Genomic_DNA"/>
</dbReference>
<accession>A0A4R2QQR7</accession>
<sequence>MVGMRNWFRRRRGGTEVGSEPATAAPAPTGIFDERKLLGAEPAELAERFWQRWSALLPEVHAALGDRAPQRVEQLLCEVVADLHPELQFAVERGQRANYALVLTGQEDPKLRPYTDAWLARAPAEDLLWEYHDSVPPVPDPTEVTVNLGEHRLPLAEVRVAVQVDTAEQLVDVAVHHPRLADLTESAKQTMTFLPLDATLGERLAAERLRRVETAEAEPAGAVTLLELRTVVRGLAGLPDSPQSDSPQSDSTQSEARPPQDP</sequence>
<name>A0A4R2QQR7_9PSEU</name>
<comment type="caution">
    <text evidence="2">The sequence shown here is derived from an EMBL/GenBank/DDBJ whole genome shotgun (WGS) entry which is preliminary data.</text>
</comment>
<dbReference type="AlphaFoldDB" id="A0A4R2QQR7"/>
<dbReference type="Proteomes" id="UP000294911">
    <property type="component" value="Unassembled WGS sequence"/>
</dbReference>
<evidence type="ECO:0000313" key="3">
    <source>
        <dbReference type="Proteomes" id="UP000294911"/>
    </source>
</evidence>
<feature type="compositionally biased region" description="Low complexity" evidence="1">
    <location>
        <begin position="239"/>
        <end position="254"/>
    </location>
</feature>
<organism evidence="2 3">
    <name type="scientific">Tamaricihabitans halophyticus</name>
    <dbReference type="NCBI Taxonomy" id="1262583"/>
    <lineage>
        <taxon>Bacteria</taxon>
        <taxon>Bacillati</taxon>
        <taxon>Actinomycetota</taxon>
        <taxon>Actinomycetes</taxon>
        <taxon>Pseudonocardiales</taxon>
        <taxon>Pseudonocardiaceae</taxon>
        <taxon>Tamaricihabitans</taxon>
    </lineage>
</organism>
<evidence type="ECO:0000313" key="2">
    <source>
        <dbReference type="EMBL" id="TCP52090.1"/>
    </source>
</evidence>
<protein>
    <submittedName>
        <fullName evidence="2">Uncharacterized protein</fullName>
    </submittedName>
</protein>
<gene>
    <name evidence="2" type="ORF">EV191_106256</name>
</gene>
<dbReference type="RefSeq" id="WP_243659009.1">
    <property type="nucleotide sequence ID" value="NZ_SLXQ01000006.1"/>
</dbReference>